<dbReference type="InterPro" id="IPR036661">
    <property type="entry name" value="Luciferase-like_sf"/>
</dbReference>
<dbReference type="GO" id="GO:0046306">
    <property type="term" value="P:alkanesulfonate catabolic process"/>
    <property type="evidence" value="ECO:0007669"/>
    <property type="project" value="TreeGrafter"/>
</dbReference>
<dbReference type="Gene3D" id="3.20.20.30">
    <property type="entry name" value="Luciferase-like domain"/>
    <property type="match status" value="1"/>
</dbReference>
<evidence type="ECO:0000256" key="2">
    <source>
        <dbReference type="ARBA" id="ARBA00022643"/>
    </source>
</evidence>
<evidence type="ECO:0000313" key="7">
    <source>
        <dbReference type="Proteomes" id="UP000540568"/>
    </source>
</evidence>
<protein>
    <submittedName>
        <fullName evidence="6">Putative F420-dependent oxidoreductase</fullName>
    </submittedName>
</protein>
<evidence type="ECO:0000256" key="4">
    <source>
        <dbReference type="ARBA" id="ARBA00023033"/>
    </source>
</evidence>
<name>A0A7W3J7N0_9MICO</name>
<dbReference type="InterPro" id="IPR019923">
    <property type="entry name" value="Lucif-like_OxRdtase_MSMEG_2516"/>
</dbReference>
<dbReference type="InterPro" id="IPR050172">
    <property type="entry name" value="SsuD_RutA_monooxygenase"/>
</dbReference>
<keyword evidence="3" id="KW-0560">Oxidoreductase</keyword>
<dbReference type="AlphaFoldDB" id="A0A7W3J7N0"/>
<dbReference type="PANTHER" id="PTHR42847">
    <property type="entry name" value="ALKANESULFONATE MONOOXYGENASE"/>
    <property type="match status" value="1"/>
</dbReference>
<proteinExistence type="predicted"/>
<evidence type="ECO:0000259" key="5">
    <source>
        <dbReference type="Pfam" id="PF00296"/>
    </source>
</evidence>
<dbReference type="InterPro" id="IPR011251">
    <property type="entry name" value="Luciferase-like_dom"/>
</dbReference>
<dbReference type="EMBL" id="JACGWV010000001">
    <property type="protein sequence ID" value="MBA8807758.1"/>
    <property type="molecule type" value="Genomic_DNA"/>
</dbReference>
<gene>
    <name evidence="6" type="ORF">FHX71_001700</name>
</gene>
<dbReference type="Proteomes" id="UP000540568">
    <property type="component" value="Unassembled WGS sequence"/>
</dbReference>
<dbReference type="RefSeq" id="WP_182615298.1">
    <property type="nucleotide sequence ID" value="NZ_BAAATF010000006.1"/>
</dbReference>
<dbReference type="Pfam" id="PF00296">
    <property type="entry name" value="Bac_luciferase"/>
    <property type="match status" value="1"/>
</dbReference>
<keyword evidence="1" id="KW-0285">Flavoprotein</keyword>
<keyword evidence="2" id="KW-0288">FMN</keyword>
<evidence type="ECO:0000256" key="1">
    <source>
        <dbReference type="ARBA" id="ARBA00022630"/>
    </source>
</evidence>
<comment type="caution">
    <text evidence="6">The sequence shown here is derived from an EMBL/GenBank/DDBJ whole genome shotgun (WGS) entry which is preliminary data.</text>
</comment>
<keyword evidence="7" id="KW-1185">Reference proteome</keyword>
<feature type="domain" description="Luciferase-like" evidence="5">
    <location>
        <begin position="5"/>
        <end position="205"/>
    </location>
</feature>
<evidence type="ECO:0000256" key="3">
    <source>
        <dbReference type="ARBA" id="ARBA00023002"/>
    </source>
</evidence>
<dbReference type="NCBIfam" id="TIGR03621">
    <property type="entry name" value="F420_MSMEG_2516"/>
    <property type="match status" value="1"/>
</dbReference>
<evidence type="ECO:0000313" key="6">
    <source>
        <dbReference type="EMBL" id="MBA8807758.1"/>
    </source>
</evidence>
<reference evidence="6 7" key="1">
    <citation type="submission" date="2020-07" db="EMBL/GenBank/DDBJ databases">
        <title>Sequencing the genomes of 1000 actinobacteria strains.</title>
        <authorList>
            <person name="Klenk H.-P."/>
        </authorList>
    </citation>
    <scope>NUCLEOTIDE SEQUENCE [LARGE SCALE GENOMIC DNA]</scope>
    <source>
        <strain evidence="6 7">DSM 44121</strain>
    </source>
</reference>
<accession>A0A7W3J7N0</accession>
<keyword evidence="4" id="KW-0503">Monooxygenase</keyword>
<sequence>MSSHSPFRFGATVTHIESRATLQEQARRLEGEGWSTLLMRDHVGAPSMFAPLMSAAAATVDLRVGTLVANNGLHHPVRLAQEAATVDLLVDGRLELGLGAGWNRRESDLLGITHEASPQRVTRLHNSIATMKSAWAGDLRLPAADGTEGERAVLPGVQRPHIPLLIGGHGDAILALAAQEADIVGLNGLTVAGSTAKPTGVGYDAIADRVQFLRAHAGERMNVIELSTLALVTSIDGDTESTVRVVASGLQIAPTVVRDSPLVLVGSTSEVVDKLVAVREQLGISYIVVRDTAMHEMGPVVAELAGT</sequence>
<dbReference type="GO" id="GO:0008726">
    <property type="term" value="F:alkanesulfonate monooxygenase activity"/>
    <property type="evidence" value="ECO:0007669"/>
    <property type="project" value="TreeGrafter"/>
</dbReference>
<dbReference type="SUPFAM" id="SSF51679">
    <property type="entry name" value="Bacterial luciferase-like"/>
    <property type="match status" value="1"/>
</dbReference>
<organism evidence="6 7">
    <name type="scientific">Promicromonospora sukumoe</name>
    <dbReference type="NCBI Taxonomy" id="88382"/>
    <lineage>
        <taxon>Bacteria</taxon>
        <taxon>Bacillati</taxon>
        <taxon>Actinomycetota</taxon>
        <taxon>Actinomycetes</taxon>
        <taxon>Micrococcales</taxon>
        <taxon>Promicromonosporaceae</taxon>
        <taxon>Promicromonospora</taxon>
    </lineage>
</organism>
<dbReference type="PANTHER" id="PTHR42847:SF4">
    <property type="entry name" value="ALKANESULFONATE MONOOXYGENASE-RELATED"/>
    <property type="match status" value="1"/>
</dbReference>